<dbReference type="InterPro" id="IPR018490">
    <property type="entry name" value="cNMP-bd_dom_sf"/>
</dbReference>
<protein>
    <submittedName>
        <fullName evidence="2">Crp/Fnr family transcriptional regulator</fullName>
    </submittedName>
</protein>
<dbReference type="Proteomes" id="UP000261284">
    <property type="component" value="Unassembled WGS sequence"/>
</dbReference>
<organism evidence="2 3">
    <name type="scientific">Deminuibacter soli</name>
    <dbReference type="NCBI Taxonomy" id="2291815"/>
    <lineage>
        <taxon>Bacteria</taxon>
        <taxon>Pseudomonadati</taxon>
        <taxon>Bacteroidota</taxon>
        <taxon>Chitinophagia</taxon>
        <taxon>Chitinophagales</taxon>
        <taxon>Chitinophagaceae</taxon>
        <taxon>Deminuibacter</taxon>
    </lineage>
</organism>
<dbReference type="CDD" id="cd00038">
    <property type="entry name" value="CAP_ED"/>
    <property type="match status" value="1"/>
</dbReference>
<reference evidence="2 3" key="1">
    <citation type="submission" date="2018-08" db="EMBL/GenBank/DDBJ databases">
        <title>Chitinophagaceae sp. K23C18032701, a novel bacterium isolated from forest soil.</title>
        <authorList>
            <person name="Wang C."/>
        </authorList>
    </citation>
    <scope>NUCLEOTIDE SEQUENCE [LARGE SCALE GENOMIC DNA]</scope>
    <source>
        <strain evidence="2 3">K23C18032701</strain>
    </source>
</reference>
<keyword evidence="3" id="KW-1185">Reference proteome</keyword>
<dbReference type="PROSITE" id="PS50042">
    <property type="entry name" value="CNMP_BINDING_3"/>
    <property type="match status" value="1"/>
</dbReference>
<comment type="caution">
    <text evidence="2">The sequence shown here is derived from an EMBL/GenBank/DDBJ whole genome shotgun (WGS) entry which is preliminary data.</text>
</comment>
<feature type="domain" description="Cyclic nucleotide-binding" evidence="1">
    <location>
        <begin position="51"/>
        <end position="142"/>
    </location>
</feature>
<dbReference type="Gene3D" id="2.60.120.10">
    <property type="entry name" value="Jelly Rolls"/>
    <property type="match status" value="1"/>
</dbReference>
<evidence type="ECO:0000259" key="1">
    <source>
        <dbReference type="PROSITE" id="PS50042"/>
    </source>
</evidence>
<evidence type="ECO:0000313" key="2">
    <source>
        <dbReference type="EMBL" id="RFM28818.1"/>
    </source>
</evidence>
<dbReference type="EMBL" id="QTJU01000002">
    <property type="protein sequence ID" value="RFM28818.1"/>
    <property type="molecule type" value="Genomic_DNA"/>
</dbReference>
<accession>A0A3E1NLZ0</accession>
<proteinExistence type="predicted"/>
<sequence length="222" mass="25121">MAGWLNCFMNAVPPGISLNLDMGDYATNPHAKLVALLTTLVKAVEADTAVVQDVFEPVLYAKGHQLVMPGKTARFMYYINTGYIRTFYLDDLAEVTTNINCPLGFITAFDSYVTQQPASEYLECITDCQLLRISKQALDNLFRKSPVWAEAGRLINEQVIVYNAQRTRDMVTVSAEQRYLNLMEEHPDFFQHIPLQYLASFIGVKPESLSRIRKRLSFPNPG</sequence>
<gene>
    <name evidence="2" type="ORF">DXN05_08570</name>
</gene>
<dbReference type="SUPFAM" id="SSF51206">
    <property type="entry name" value="cAMP-binding domain-like"/>
    <property type="match status" value="1"/>
</dbReference>
<evidence type="ECO:0000313" key="3">
    <source>
        <dbReference type="Proteomes" id="UP000261284"/>
    </source>
</evidence>
<dbReference type="InterPro" id="IPR014710">
    <property type="entry name" value="RmlC-like_jellyroll"/>
</dbReference>
<dbReference type="AlphaFoldDB" id="A0A3E1NLZ0"/>
<name>A0A3E1NLZ0_9BACT</name>
<dbReference type="InterPro" id="IPR000595">
    <property type="entry name" value="cNMP-bd_dom"/>
</dbReference>
<dbReference type="Pfam" id="PF00027">
    <property type="entry name" value="cNMP_binding"/>
    <property type="match status" value="1"/>
</dbReference>